<sequence length="681" mass="74570">PELQPRAFRPYISPSASAPSFPTSSSYSGNRSPSPSSSSPYYAGAGGGSGGGDRQTGSSMKNPRLSSSTFAHNNVRIAVALVPSAAFLLDLGGAPVISALVVGLMVAYVLDSLSFKFGSFFAVWFSLIAAQITFFFSSSLLYSLSHVSLGIFAMLTCALANFLIGVWVSLQFKWMQMEYPTIVLTLERLLFACVPLVASAIFTWATISAVGMTNAAYYFMVFNCIFYWLYSIPRVSSFRLKQEVNYHGSQSTEDLYILGQLESCVHTLNLLFFPLVFHIASHYLVIFSSSSSVCDLLLLFFIPFLFQLYASTRGALWWVTKSENQLRSIQFVNGAIALAVVVVSLEVRVVFHSFGRYIQVPPPLNYALVTVTMLGTAAAAGAYAVGLVSDASSSLVFTALAMVASAAGAIVVGLPILFLPVPLAAGYHLSRFFTKKSLFSYFIFTVLASFMVAWFVIHNYWDLNIWIAGMSLKSFSKLIVASVILAMAIPGVAVLPPKFRFLTEAGLISHALLLCYVENSLFNYSNFYYYGIDEDVMYPSYMVVFTSLAGLAIVRRLSLDLRIGSKAVWVLICLYSAKLSLLFVASKAVLWVSALLLLAVSPPLLLYKDKSKAVSKMKPWQGYAHAAVIAFSIWYCRDTIFEALQWWNGRPPSDGFVLGACIFLAGLACIPIVTLHFPNAM</sequence>
<feature type="transmembrane region" description="Helical" evidence="2">
    <location>
        <begin position="536"/>
        <end position="554"/>
    </location>
</feature>
<feature type="non-terminal residue" evidence="3">
    <location>
        <position position="1"/>
    </location>
</feature>
<feature type="transmembrane region" description="Helical" evidence="2">
    <location>
        <begin position="655"/>
        <end position="677"/>
    </location>
</feature>
<feature type="transmembrane region" description="Helical" evidence="2">
    <location>
        <begin position="296"/>
        <end position="319"/>
    </location>
</feature>
<dbReference type="PANTHER" id="PTHR35313">
    <property type="entry name" value="NO EXINE FORMATION 1"/>
    <property type="match status" value="1"/>
</dbReference>
<evidence type="ECO:0000256" key="1">
    <source>
        <dbReference type="SAM" id="MobiDB-lite"/>
    </source>
</evidence>
<comment type="caution">
    <text evidence="3">The sequence shown here is derived from an EMBL/GenBank/DDBJ whole genome shotgun (WGS) entry which is preliminary data.</text>
</comment>
<dbReference type="PANTHER" id="PTHR35313:SF1">
    <property type="entry name" value="NO EXINE FORMATION 1"/>
    <property type="match status" value="1"/>
</dbReference>
<feature type="transmembrane region" description="Helical" evidence="2">
    <location>
        <begin position="438"/>
        <end position="457"/>
    </location>
</feature>
<dbReference type="OrthoDB" id="10046650at2759"/>
<feature type="non-terminal residue" evidence="3">
    <location>
        <position position="681"/>
    </location>
</feature>
<feature type="transmembrane region" description="Helical" evidence="2">
    <location>
        <begin position="149"/>
        <end position="168"/>
    </location>
</feature>
<proteinExistence type="predicted"/>
<feature type="transmembrane region" description="Helical" evidence="2">
    <location>
        <begin position="395"/>
        <end position="418"/>
    </location>
</feature>
<evidence type="ECO:0008006" key="5">
    <source>
        <dbReference type="Google" id="ProtNLM"/>
    </source>
</evidence>
<feature type="transmembrane region" description="Helical" evidence="2">
    <location>
        <begin position="590"/>
        <end position="607"/>
    </location>
</feature>
<keyword evidence="2" id="KW-1133">Transmembrane helix</keyword>
<keyword evidence="2" id="KW-0812">Transmembrane</keyword>
<feature type="transmembrane region" description="Helical" evidence="2">
    <location>
        <begin position="478"/>
        <end position="495"/>
    </location>
</feature>
<dbReference type="Proteomes" id="UP000015453">
    <property type="component" value="Unassembled WGS sequence"/>
</dbReference>
<keyword evidence="2" id="KW-0472">Membrane</keyword>
<feature type="transmembrane region" description="Helical" evidence="2">
    <location>
        <begin position="189"/>
        <end position="209"/>
    </location>
</feature>
<evidence type="ECO:0000256" key="2">
    <source>
        <dbReference type="SAM" id="Phobius"/>
    </source>
</evidence>
<gene>
    <name evidence="3" type="ORF">M569_12112</name>
</gene>
<feature type="transmembrane region" description="Helical" evidence="2">
    <location>
        <begin position="117"/>
        <end position="137"/>
    </location>
</feature>
<keyword evidence="4" id="KW-1185">Reference proteome</keyword>
<feature type="compositionally biased region" description="Low complexity" evidence="1">
    <location>
        <begin position="10"/>
        <end position="43"/>
    </location>
</feature>
<accession>S8CDU0</accession>
<feature type="region of interest" description="Disordered" evidence="1">
    <location>
        <begin position="1"/>
        <end position="64"/>
    </location>
</feature>
<reference evidence="3 4" key="1">
    <citation type="journal article" date="2013" name="BMC Genomics">
        <title>The miniature genome of a carnivorous plant Genlisea aurea contains a low number of genes and short non-coding sequences.</title>
        <authorList>
            <person name="Leushkin E.V."/>
            <person name="Sutormin R.A."/>
            <person name="Nabieva E.R."/>
            <person name="Penin A.A."/>
            <person name="Kondrashov A.S."/>
            <person name="Logacheva M.D."/>
        </authorList>
    </citation>
    <scope>NUCLEOTIDE SEQUENCE [LARGE SCALE GENOMIC DNA]</scope>
</reference>
<feature type="transmembrane region" description="Helical" evidence="2">
    <location>
        <begin position="619"/>
        <end position="635"/>
    </location>
</feature>
<name>S8CDU0_9LAMI</name>
<feature type="transmembrane region" description="Helical" evidence="2">
    <location>
        <begin position="215"/>
        <end position="232"/>
    </location>
</feature>
<feature type="transmembrane region" description="Helical" evidence="2">
    <location>
        <begin position="270"/>
        <end position="290"/>
    </location>
</feature>
<evidence type="ECO:0000313" key="4">
    <source>
        <dbReference type="Proteomes" id="UP000015453"/>
    </source>
</evidence>
<feature type="transmembrane region" description="Helical" evidence="2">
    <location>
        <begin position="331"/>
        <end position="354"/>
    </location>
</feature>
<dbReference type="AlphaFoldDB" id="S8CDU0"/>
<evidence type="ECO:0000313" key="3">
    <source>
        <dbReference type="EMBL" id="EPS62676.1"/>
    </source>
</evidence>
<feature type="compositionally biased region" description="Gly residues" evidence="1">
    <location>
        <begin position="44"/>
        <end position="54"/>
    </location>
</feature>
<protein>
    <recommendedName>
        <fullName evidence="5">No exine formation 1</fullName>
    </recommendedName>
</protein>
<feature type="transmembrane region" description="Helical" evidence="2">
    <location>
        <begin position="91"/>
        <end position="110"/>
    </location>
</feature>
<organism evidence="3 4">
    <name type="scientific">Genlisea aurea</name>
    <dbReference type="NCBI Taxonomy" id="192259"/>
    <lineage>
        <taxon>Eukaryota</taxon>
        <taxon>Viridiplantae</taxon>
        <taxon>Streptophyta</taxon>
        <taxon>Embryophyta</taxon>
        <taxon>Tracheophyta</taxon>
        <taxon>Spermatophyta</taxon>
        <taxon>Magnoliopsida</taxon>
        <taxon>eudicotyledons</taxon>
        <taxon>Gunneridae</taxon>
        <taxon>Pentapetalae</taxon>
        <taxon>asterids</taxon>
        <taxon>lamiids</taxon>
        <taxon>Lamiales</taxon>
        <taxon>Lentibulariaceae</taxon>
        <taxon>Genlisea</taxon>
    </lineage>
</organism>
<feature type="transmembrane region" description="Helical" evidence="2">
    <location>
        <begin position="566"/>
        <end position="584"/>
    </location>
</feature>
<dbReference type="EMBL" id="AUSU01005980">
    <property type="protein sequence ID" value="EPS62676.1"/>
    <property type="molecule type" value="Genomic_DNA"/>
</dbReference>
<feature type="transmembrane region" description="Helical" evidence="2">
    <location>
        <begin position="366"/>
        <end position="388"/>
    </location>
</feature>